<dbReference type="RefSeq" id="WP_255891999.1">
    <property type="nucleotide sequence ID" value="NZ_JAFMZM010000005.1"/>
</dbReference>
<dbReference type="InterPro" id="IPR009537">
    <property type="entry name" value="DUF1156"/>
</dbReference>
<dbReference type="SUPFAM" id="SSF53335">
    <property type="entry name" value="S-adenosyl-L-methionine-dependent methyltransferases"/>
    <property type="match status" value="1"/>
</dbReference>
<evidence type="ECO:0000313" key="2">
    <source>
        <dbReference type="EMBL" id="MFC7360145.1"/>
    </source>
</evidence>
<dbReference type="InterPro" id="IPR029063">
    <property type="entry name" value="SAM-dependent_MTases_sf"/>
</dbReference>
<feature type="domain" description="DUF1156" evidence="1">
    <location>
        <begin position="10"/>
        <end position="80"/>
    </location>
</feature>
<name>A0ABW2N2A7_9ACTN</name>
<gene>
    <name evidence="2" type="ORF">ACFQO6_07655</name>
</gene>
<evidence type="ECO:0000259" key="1">
    <source>
        <dbReference type="Pfam" id="PF06634"/>
    </source>
</evidence>
<dbReference type="Pfam" id="PF06634">
    <property type="entry name" value="DUF1156"/>
    <property type="match status" value="1"/>
</dbReference>
<accession>A0ABW2N2A7</accession>
<evidence type="ECO:0000313" key="3">
    <source>
        <dbReference type="Proteomes" id="UP001596524"/>
    </source>
</evidence>
<comment type="caution">
    <text evidence="2">The sequence shown here is derived from an EMBL/GenBank/DDBJ whole genome shotgun (WGS) entry which is preliminary data.</text>
</comment>
<sequence length="919" mass="101331">MHKRKLIEVALPLEAINRESAREKAIRHGHPSTLHLWWARRPQAAARAVIFAQLVDDPSARPEEFPTEELQRKERERLHELIERLVIWENARDEKLLGEARQEILKSTGGSPPPIVDPFAGGGTIPLEAQRLGLEAQASDLNPVAVLINKAMIEIPPKFRDQAPVFPGLADSQIRSWKGAEGLAADVRAYGTWVRARAEEQIGKHYPKAVLADGSEATVIAWIWARTVRCPNPACAIDLPLVKSWWLSKKRGKEAYVVPRIMGSADNPSGLRVAFEVVQGRAGGPAEADEGTVGRTGATCISCGTGASLAYIREEGRAKRLRSQLMATVAEGNRRRHYVSPTSAHEQAAEVTAPVDSVAGTLGYYPRDLKAPTYGFTEFSDLFTPRQLTALCTFSELVEAAKLRVEADGGSPAYAAAIATYLALSVSRCADYWSSICSWHNTGEKLRNVFGRQAIPMSWDYAEVMPFSESSGGYSGQLNWVAKVVDWLPATRPGVVRQADAATDAVVGAMSTDPPYYDNIGYSDLSDFFYVWQRKMLRSIYPELFGTVLVPKAEELVANPYRHGSKVGAQEFFESGFQQVFANARLSASSDWPITVYYAFKQSDADETGQASTGWETLLEGMIGSGWEITSTWPMRTESSVRLIGNKKNALASSIVLSLRPRPSDAPTTDRRGFIEKLKAELPEALRRLQQGQIAPVDLPQAAIGPGMAVFSRYGSVLEADGRPMGVRAALFRINEILDQVLNEQEGDFDATSRFAIAWYRQHGYGIGKFGDADSLARARNTSVDNMDRDEILTSRAGNVQLIKPSDLSWSYDILKDTHTSNWEALHHLVKVLERDGIGPAGDFLQAALTRPDGAVDADLVKELAHLLFRIAEGNGWTRDALSFNNMVTSWPEILEVARTRKRPTTAEQVAFSFDEEDN</sequence>
<protein>
    <submittedName>
        <fullName evidence="2">DUF1156 domain-containing protein</fullName>
    </submittedName>
</protein>
<proteinExistence type="predicted"/>
<dbReference type="Proteomes" id="UP001596524">
    <property type="component" value="Unassembled WGS sequence"/>
</dbReference>
<dbReference type="EMBL" id="JBHTCH010000006">
    <property type="protein sequence ID" value="MFC7360145.1"/>
    <property type="molecule type" value="Genomic_DNA"/>
</dbReference>
<reference evidence="3" key="1">
    <citation type="journal article" date="2019" name="Int. J. Syst. Evol. Microbiol.">
        <title>The Global Catalogue of Microorganisms (GCM) 10K type strain sequencing project: providing services to taxonomists for standard genome sequencing and annotation.</title>
        <authorList>
            <consortium name="The Broad Institute Genomics Platform"/>
            <consortium name="The Broad Institute Genome Sequencing Center for Infectious Disease"/>
            <person name="Wu L."/>
            <person name="Ma J."/>
        </authorList>
    </citation>
    <scope>NUCLEOTIDE SEQUENCE [LARGE SCALE GENOMIC DNA]</scope>
    <source>
        <strain evidence="3">FCH27</strain>
    </source>
</reference>
<organism evidence="2 3">
    <name type="scientific">Nocardioides astragali</name>
    <dbReference type="NCBI Taxonomy" id="1776736"/>
    <lineage>
        <taxon>Bacteria</taxon>
        <taxon>Bacillati</taxon>
        <taxon>Actinomycetota</taxon>
        <taxon>Actinomycetes</taxon>
        <taxon>Propionibacteriales</taxon>
        <taxon>Nocardioidaceae</taxon>
        <taxon>Nocardioides</taxon>
    </lineage>
</organism>
<keyword evidence="3" id="KW-1185">Reference proteome</keyword>